<evidence type="ECO:0000313" key="1">
    <source>
        <dbReference type="EMBL" id="KAF9609413.1"/>
    </source>
</evidence>
<dbReference type="PANTHER" id="PTHR15004:SF0">
    <property type="entry name" value="GLUTAMYL-TRNA(GLN) AMIDOTRANSFERASE SUBUNIT C, MITOCHONDRIAL"/>
    <property type="match status" value="1"/>
</dbReference>
<dbReference type="Proteomes" id="UP000631114">
    <property type="component" value="Unassembled WGS sequence"/>
</dbReference>
<dbReference type="Pfam" id="PF02686">
    <property type="entry name" value="GatC"/>
    <property type="match status" value="1"/>
</dbReference>
<name>A0A835LV70_9MAGN</name>
<proteinExistence type="predicted"/>
<accession>A0A835LV70</accession>
<dbReference type="EMBL" id="JADFTS010000004">
    <property type="protein sequence ID" value="KAF9609413.1"/>
    <property type="molecule type" value="Genomic_DNA"/>
</dbReference>
<dbReference type="InterPro" id="IPR036113">
    <property type="entry name" value="Asp/Glu-ADT_sf_sub_c"/>
</dbReference>
<organism evidence="1 2">
    <name type="scientific">Coptis chinensis</name>
    <dbReference type="NCBI Taxonomy" id="261450"/>
    <lineage>
        <taxon>Eukaryota</taxon>
        <taxon>Viridiplantae</taxon>
        <taxon>Streptophyta</taxon>
        <taxon>Embryophyta</taxon>
        <taxon>Tracheophyta</taxon>
        <taxon>Spermatophyta</taxon>
        <taxon>Magnoliopsida</taxon>
        <taxon>Ranunculales</taxon>
        <taxon>Ranunculaceae</taxon>
        <taxon>Coptidoideae</taxon>
        <taxon>Coptis</taxon>
    </lineage>
</organism>
<dbReference type="GO" id="GO:0005739">
    <property type="term" value="C:mitochondrion"/>
    <property type="evidence" value="ECO:0007669"/>
    <property type="project" value="TreeGrafter"/>
</dbReference>
<protein>
    <submittedName>
        <fullName evidence="1">Uncharacterized protein</fullName>
    </submittedName>
</protein>
<reference evidence="1 2" key="1">
    <citation type="submission" date="2020-10" db="EMBL/GenBank/DDBJ databases">
        <title>The Coptis chinensis genome and diversification of protoberbering-type alkaloids.</title>
        <authorList>
            <person name="Wang B."/>
            <person name="Shu S."/>
            <person name="Song C."/>
            <person name="Liu Y."/>
        </authorList>
    </citation>
    <scope>NUCLEOTIDE SEQUENCE [LARGE SCALE GENOMIC DNA]</scope>
    <source>
        <strain evidence="1">HL-2020</strain>
        <tissue evidence="1">Leaf</tissue>
    </source>
</reference>
<dbReference type="GO" id="GO:0009507">
    <property type="term" value="C:chloroplast"/>
    <property type="evidence" value="ECO:0007669"/>
    <property type="project" value="TreeGrafter"/>
</dbReference>
<dbReference type="GO" id="GO:0032543">
    <property type="term" value="P:mitochondrial translation"/>
    <property type="evidence" value="ECO:0007669"/>
    <property type="project" value="TreeGrafter"/>
</dbReference>
<dbReference type="GO" id="GO:0030956">
    <property type="term" value="C:glutamyl-tRNA(Gln) amidotransferase complex"/>
    <property type="evidence" value="ECO:0007669"/>
    <property type="project" value="TreeGrafter"/>
</dbReference>
<dbReference type="AlphaFoldDB" id="A0A835LV70"/>
<dbReference type="SUPFAM" id="SSF141000">
    <property type="entry name" value="Glu-tRNAGln amidotransferase C subunit"/>
    <property type="match status" value="1"/>
</dbReference>
<keyword evidence="2" id="KW-1185">Reference proteome</keyword>
<dbReference type="GO" id="GO:0070681">
    <property type="term" value="P:glutaminyl-tRNAGln biosynthesis via transamidation"/>
    <property type="evidence" value="ECO:0007669"/>
    <property type="project" value="TreeGrafter"/>
</dbReference>
<dbReference type="PANTHER" id="PTHR15004">
    <property type="entry name" value="GLUTAMYL-TRNA(GLN) AMIDOTRANSFERASE SUBUNIT C, MITOCHONDRIAL"/>
    <property type="match status" value="1"/>
</dbReference>
<evidence type="ECO:0000313" key="2">
    <source>
        <dbReference type="Proteomes" id="UP000631114"/>
    </source>
</evidence>
<comment type="caution">
    <text evidence="1">The sequence shown here is derived from an EMBL/GenBank/DDBJ whole genome shotgun (WGS) entry which is preliminary data.</text>
</comment>
<dbReference type="InterPro" id="IPR003837">
    <property type="entry name" value="GatC"/>
</dbReference>
<sequence length="198" mass="23076">MRCLYQLKNFDAKQLENFSTKHPVEEGELVITCAQMDQSLTILLDYDAARLLSLWQIAPIQIRMPLWLVFARAKALAKSYKRPFGFEELFFLLRPQQRCVEEDGASYFTVDWKTEKKFKSFPKGYKDWDKYCFFIAARFGQLQAVDLESIEPALRADAEGDNLRQDTPETFENREAIIAAVPNYDDPYIKVPQVVNKE</sequence>
<gene>
    <name evidence="1" type="ORF">IFM89_015754</name>
</gene>
<dbReference type="OrthoDB" id="2020502at2759"/>
<dbReference type="GO" id="GO:0006450">
    <property type="term" value="P:regulation of translational fidelity"/>
    <property type="evidence" value="ECO:0007669"/>
    <property type="project" value="InterPro"/>
</dbReference>